<dbReference type="InterPro" id="IPR012337">
    <property type="entry name" value="RNaseH-like_sf"/>
</dbReference>
<dbReference type="Gene3D" id="3.30.420.10">
    <property type="entry name" value="Ribonuclease H-like superfamily/Ribonuclease H"/>
    <property type="match status" value="1"/>
</dbReference>
<dbReference type="InterPro" id="IPR036397">
    <property type="entry name" value="RNaseH_sf"/>
</dbReference>
<proteinExistence type="predicted"/>
<reference evidence="3" key="1">
    <citation type="submission" date="2025-08" db="UniProtKB">
        <authorList>
            <consortium name="RefSeq"/>
        </authorList>
    </citation>
    <scope>IDENTIFICATION</scope>
</reference>
<dbReference type="GO" id="GO:0015074">
    <property type="term" value="P:DNA integration"/>
    <property type="evidence" value="ECO:0007669"/>
    <property type="project" value="InterPro"/>
</dbReference>
<dbReference type="InterPro" id="IPR058913">
    <property type="entry name" value="Integrase_dom_put"/>
</dbReference>
<sequence length="363" mass="41886">MSVESIARFLCVSSSTVKRRMREYRLYSRQRYTDATDQELDQAVQRIKIEMPTAGYRMVKGRLLSMGMHVQWRRVMASMHRVDSLGILSRLAGLNCIVRRTYSVRGPLSLWHIDTNHKLIRYNIVLFGAVDGFSRKVMCLEAATNNRALTAFSAFKEATEKHGIPLRVRADQGVENVDITRYMFNVRGTDQGSFMSGKSVHNQRIEGLRRDVRTCVTSKYYNTLHSLEMDGLLDVSSREDLFAVHMTFLPKLKGDLEAFVEGWNNHPLRTERNRTPEQLWHTGMMLHPINQPENLEDIQEPEVDWDVAADYGEDVDGVVVVPEFQYPLDEQQRAELQCLMDENEGQTEEATINQYLLCRAYLV</sequence>
<dbReference type="SUPFAM" id="SSF53098">
    <property type="entry name" value="Ribonuclease H-like"/>
    <property type="match status" value="1"/>
</dbReference>
<organism evidence="2 3">
    <name type="scientific">Gymnodraco acuticeps</name>
    <name type="common">Antarctic dragonfish</name>
    <dbReference type="NCBI Taxonomy" id="8218"/>
    <lineage>
        <taxon>Eukaryota</taxon>
        <taxon>Metazoa</taxon>
        <taxon>Chordata</taxon>
        <taxon>Craniata</taxon>
        <taxon>Vertebrata</taxon>
        <taxon>Euteleostomi</taxon>
        <taxon>Actinopterygii</taxon>
        <taxon>Neopterygii</taxon>
        <taxon>Teleostei</taxon>
        <taxon>Neoteleostei</taxon>
        <taxon>Acanthomorphata</taxon>
        <taxon>Eupercaria</taxon>
        <taxon>Perciformes</taxon>
        <taxon>Notothenioidei</taxon>
        <taxon>Bathydraconidae</taxon>
        <taxon>Gymnodraco</taxon>
    </lineage>
</organism>
<dbReference type="Pfam" id="PF24764">
    <property type="entry name" value="rva_4"/>
    <property type="match status" value="1"/>
</dbReference>
<dbReference type="GO" id="GO:0003676">
    <property type="term" value="F:nucleic acid binding"/>
    <property type="evidence" value="ECO:0007669"/>
    <property type="project" value="InterPro"/>
</dbReference>
<protein>
    <submittedName>
        <fullName evidence="3">Uncharacterized protein LOC117559270</fullName>
    </submittedName>
</protein>
<dbReference type="InterPro" id="IPR001584">
    <property type="entry name" value="Integrase_cat-core"/>
</dbReference>
<evidence type="ECO:0000313" key="2">
    <source>
        <dbReference type="Proteomes" id="UP000515161"/>
    </source>
</evidence>
<dbReference type="GeneID" id="117559270"/>
<dbReference type="OrthoDB" id="2686689at2759"/>
<dbReference type="PANTHER" id="PTHR46791">
    <property type="entry name" value="EXPRESSED PROTEIN"/>
    <property type="match status" value="1"/>
</dbReference>
<keyword evidence="2" id="KW-1185">Reference proteome</keyword>
<name>A0A6P8VML9_GYMAC</name>
<dbReference type="KEGG" id="gacu:117559270"/>
<dbReference type="RefSeq" id="XP_034091844.1">
    <property type="nucleotide sequence ID" value="XM_034235953.1"/>
</dbReference>
<dbReference type="Proteomes" id="UP000515161">
    <property type="component" value="Unplaced"/>
</dbReference>
<dbReference type="PANTHER" id="PTHR46791:SF11">
    <property type="entry name" value="INTEGRASE CATALYTIC DOMAIN-CONTAINING PROTEIN"/>
    <property type="match status" value="1"/>
</dbReference>
<dbReference type="AlphaFoldDB" id="A0A6P8VML9"/>
<gene>
    <name evidence="3" type="primary">LOC117559270</name>
</gene>
<evidence type="ECO:0000313" key="3">
    <source>
        <dbReference type="RefSeq" id="XP_034091844.1"/>
    </source>
</evidence>
<evidence type="ECO:0000259" key="1">
    <source>
        <dbReference type="PROSITE" id="PS50994"/>
    </source>
</evidence>
<dbReference type="InParanoid" id="A0A6P8VML9"/>
<feature type="domain" description="Integrase catalytic" evidence="1">
    <location>
        <begin position="103"/>
        <end position="284"/>
    </location>
</feature>
<dbReference type="PROSITE" id="PS50994">
    <property type="entry name" value="INTEGRASE"/>
    <property type="match status" value="1"/>
</dbReference>
<accession>A0A6P8VML9</accession>